<gene>
    <name evidence="2" type="ORF">PU560_07425</name>
</gene>
<comment type="caution">
    <text evidence="2">The sequence shown here is derived from an EMBL/GenBank/DDBJ whole genome shotgun (WGS) entry which is preliminary data.</text>
</comment>
<dbReference type="GO" id="GO:0008237">
    <property type="term" value="F:metallopeptidase activity"/>
    <property type="evidence" value="ECO:0007669"/>
    <property type="project" value="UniProtKB-KW"/>
</dbReference>
<proteinExistence type="predicted"/>
<dbReference type="Proteomes" id="UP001165561">
    <property type="component" value="Unassembled WGS sequence"/>
</dbReference>
<keyword evidence="3" id="KW-1185">Reference proteome</keyword>
<dbReference type="NCBIfam" id="TIGR03624">
    <property type="entry name" value="putative hydrolase"/>
    <property type="match status" value="1"/>
</dbReference>
<feature type="non-terminal residue" evidence="2">
    <location>
        <position position="436"/>
    </location>
</feature>
<protein>
    <submittedName>
        <fullName evidence="2">Zinc-dependent metalloprotease</fullName>
    </submittedName>
</protein>
<keyword evidence="2" id="KW-0482">Metalloprotease</keyword>
<dbReference type="EMBL" id="JARACI010000841">
    <property type="protein sequence ID" value="MDD9206297.1"/>
    <property type="molecule type" value="Genomic_DNA"/>
</dbReference>
<dbReference type="InterPro" id="IPR042271">
    <property type="entry name" value="Zinicin_2_N"/>
</dbReference>
<dbReference type="Gene3D" id="1.20.150.30">
    <property type="entry name" value="Zincin-like metallopeptidase, N-terminal domain"/>
    <property type="match status" value="1"/>
</dbReference>
<name>A0ABT5TW56_9MICO</name>
<dbReference type="PANTHER" id="PTHR39420">
    <property type="match status" value="1"/>
</dbReference>
<feature type="region of interest" description="Disordered" evidence="1">
    <location>
        <begin position="417"/>
        <end position="436"/>
    </location>
</feature>
<dbReference type="SUPFAM" id="SSF55486">
    <property type="entry name" value="Metalloproteases ('zincins'), catalytic domain"/>
    <property type="match status" value="1"/>
</dbReference>
<sequence length="436" mass="47055">MSQDPSHHDDEGAQRWEEMLRSMLGPEAAEEALRAMRASGMDPESMARAAGLPQDQNQMMLMISQMQQLLSAGGDDPVNWRLAHDLAQQTVRASGAGPVTAAQSSAVRSAMQVADLWLDTATELGPAGGTQEAWSQEDWVERTLPTWKRLSEPVATSVAHALAGILSEQAEHMPPEMQGMMGQLGEASGMLRQLGGAVFGMQVGQAVGTLAQEAFGPADTGLPLVENPTSALVPVNVTAFSEGLDAPEDEVRHFLAVREVAHARLFAHVPWLRSHLLSTVETYAREISIDTDAMEQAVRSIDPTNPEELREAFAGGVFAIEHSDAQRAALVRLETALALVEGWVEEVTAQAVAPHLPHAVPLREMVRRRRAAGGPAEQTFATLVGLELRPRRLREAASLWAGLGSARGTAERDALWSHPDLMPTPEELDNPQSFVA</sequence>
<evidence type="ECO:0000256" key="1">
    <source>
        <dbReference type="SAM" id="MobiDB-lite"/>
    </source>
</evidence>
<dbReference type="InterPro" id="IPR018766">
    <property type="entry name" value="Zinicin_2"/>
</dbReference>
<keyword evidence="2" id="KW-0378">Hydrolase</keyword>
<reference evidence="2" key="1">
    <citation type="submission" date="2023-02" db="EMBL/GenBank/DDBJ databases">
        <title>Georgenia sp.10Sc9-8, isolated from a soil sample collected from the Taklamakan desert.</title>
        <authorList>
            <person name="Liu S."/>
        </authorList>
    </citation>
    <scope>NUCLEOTIDE SEQUENCE</scope>
    <source>
        <strain evidence="2">10Sc9-8</strain>
    </source>
</reference>
<dbReference type="PANTHER" id="PTHR39420:SF2">
    <property type="entry name" value="HYDROLASE"/>
    <property type="match status" value="1"/>
</dbReference>
<evidence type="ECO:0000313" key="2">
    <source>
        <dbReference type="EMBL" id="MDD9206297.1"/>
    </source>
</evidence>
<dbReference type="Pfam" id="PF10103">
    <property type="entry name" value="Zincin_2"/>
    <property type="match status" value="1"/>
</dbReference>
<keyword evidence="2" id="KW-0645">Protease</keyword>
<organism evidence="2 3">
    <name type="scientific">Georgenia halotolerans</name>
    <dbReference type="NCBI Taxonomy" id="3028317"/>
    <lineage>
        <taxon>Bacteria</taxon>
        <taxon>Bacillati</taxon>
        <taxon>Actinomycetota</taxon>
        <taxon>Actinomycetes</taxon>
        <taxon>Micrococcales</taxon>
        <taxon>Bogoriellaceae</taxon>
        <taxon>Georgenia</taxon>
    </lineage>
</organism>
<evidence type="ECO:0000313" key="3">
    <source>
        <dbReference type="Proteomes" id="UP001165561"/>
    </source>
</evidence>
<accession>A0ABT5TW56</accession>